<sequence length="1623" mass="181603">MTIGAGGAVVGMATVSGGGPSSRSNSKTKNSSRISNSKIRHGGSSSGGAGSSSAGGHPFAGADPNAPKREIKQRFEITKKLGSGTYGKVSLAYDHKFDREVAVKLIKKSAIENKQDLVRIRREIRIMSALNHPNIIQIFEVFENKDKIILVMEYASGGELYDYVSKNGSLPEGEARRIFRQITSAVLYCHKHKVAHRDLKLENILLDVDNNAKIADFGLSNYFTEKILLTTFCGSPLYASPEIINGTPYRGPEVDCWSLGILLYTLVYGSMPFDGRDFNRMVRQIKRGAYYEPDTPSTASMLIRNMLRVNPERRADIDDIASHWWLNLEENMPVIQELPENQITDYTPLPERAETMIVQDLADETDVFMEFGHLSSETRKKIEEFRRRRKEAEEYNENSPIKPPKARKLDEKSAPEMTSKEKSLRHEIQKPPPLDLSADKRNEFSDPLERLRQLENRLQGNKAGSSSPGRQTPVEKPGTPTKQPGTPTTPKNPRLSNFPLPAQPASPQIQQKVKAIEHGDEPSTSTKKPYFASINEPKPSTAAASSSSSSAYKPVNTDNWRIEIDSLSLLMNQILEQMEKGPVSMNLVARVKAHPFYDQRPMVKELLESIIAAQPKSVQKQASKIIQQQSQDIVRRQISNHNIAGDKKLPDIVPASPKSPPQPAPPTIGGKISNNTAAAALKSKYQVQELPIKVDLKSIHKPLLEERPWHSVEVGFETDEDSSENAEKILKVEVPKVAPVTREVKSDGEIDDEEDEDEEEEDEEEYESDIDELAEVVEQVTKSKTSVAPQAPKIVENLSKDSPKRETQQAPTPVSANHLSTFDRGLAKRQSKGKYQHNHVELYGRGVSTEAESPPPSKRRIGGPQPTPDQSPVLFDKAKKYIMKYPDKCEDSDEEKKIAATKKKKDRLKSQDPDVNKNEATSRRGSEPPRDPPTINDVEDEESEYEDEESEEESEEEEEEGDVVVQQHRTSIIGYRTITPAGPDGVKKAAPIVPVRPQSSGTTPPATTTNTSSTKLYSSPAMNGTTRPQDSSKKPIQAVQPANKIMKETPPNIPLTITTPATPVSSNAEYGGIQKWESAAAYIRRKNRERRLRNRTIGTPDEITSRPPAELEEPVVPKKKEEEPPKYTTQASPITGYTRPSYLDERKMNEYRPHNYIDRRKSFHEMSPGFDEDRHSPGYSYDRQPRYGTTTNRYEDESLDNWMNSRNRFEVYQTRAERAAEMNTGGYSYRPTGTTSSSYWHNDRPTSAYIPGAYKSRFDDNFSYRRSTYDVERPVTPGTDYSAPSTTSYYPQTSSIQSDTSSTTSKEPFLSRFRPVTRRIGSALRDSEARKARARSQSTERKLSLKDENDQIFNPRLMTPEIGSLAGSERSDYSYINYHDSASGRISQPREPDVSLTPARGILKNKQATDLEPRATSVKGDSGVKQIFGRLRRHLSHEKSPSPLHSYSRYGSLGPSSYNPINYDEGGRGRTPSGAAADYESASKKRGFLNMNRRRTTEVRMGPDGKIITNGYGTTTAPVEEDYKRPRSPIDRIKSLFRKSKDNLSTAPSSTVSSTYHSYNPAGPNSASSRFSTNDKIFGSYPSSTQSTSHQFKRYTGGKTFLPVTGMKIRISTKIIFCSHFIN</sequence>
<dbReference type="WBParaSite" id="PS1159_v2.g23797.t1">
    <property type="protein sequence ID" value="PS1159_v2.g23797.t1"/>
    <property type="gene ID" value="PS1159_v2.g23797"/>
</dbReference>
<accession>A0AC35G444</accession>
<proteinExistence type="predicted"/>
<reference evidence="2" key="1">
    <citation type="submission" date="2022-11" db="UniProtKB">
        <authorList>
            <consortium name="WormBaseParasite"/>
        </authorList>
    </citation>
    <scope>IDENTIFICATION</scope>
</reference>
<evidence type="ECO:0000313" key="2">
    <source>
        <dbReference type="WBParaSite" id="PS1159_v2.g23797.t1"/>
    </source>
</evidence>
<organism evidence="1 2">
    <name type="scientific">Panagrolaimus sp. PS1159</name>
    <dbReference type="NCBI Taxonomy" id="55785"/>
    <lineage>
        <taxon>Eukaryota</taxon>
        <taxon>Metazoa</taxon>
        <taxon>Ecdysozoa</taxon>
        <taxon>Nematoda</taxon>
        <taxon>Chromadorea</taxon>
        <taxon>Rhabditida</taxon>
        <taxon>Tylenchina</taxon>
        <taxon>Panagrolaimomorpha</taxon>
        <taxon>Panagrolaimoidea</taxon>
        <taxon>Panagrolaimidae</taxon>
        <taxon>Panagrolaimus</taxon>
    </lineage>
</organism>
<dbReference type="Proteomes" id="UP000887580">
    <property type="component" value="Unplaced"/>
</dbReference>
<name>A0AC35G444_9BILA</name>
<protein>
    <submittedName>
        <fullName evidence="2">Protein kinase domain-containing protein</fullName>
    </submittedName>
</protein>
<evidence type="ECO:0000313" key="1">
    <source>
        <dbReference type="Proteomes" id="UP000887580"/>
    </source>
</evidence>